<dbReference type="EMBL" id="JAUGQQ010000002">
    <property type="protein sequence ID" value="MDN3723586.1"/>
    <property type="molecule type" value="Genomic_DNA"/>
</dbReference>
<dbReference type="CDD" id="cd00038">
    <property type="entry name" value="CAP_ED"/>
    <property type="match status" value="1"/>
</dbReference>
<evidence type="ECO:0000313" key="2">
    <source>
        <dbReference type="EMBL" id="MDN3723586.1"/>
    </source>
</evidence>
<dbReference type="RefSeq" id="WP_290253674.1">
    <property type="nucleotide sequence ID" value="NZ_JAUGQQ010000002.1"/>
</dbReference>
<reference evidence="2 3" key="1">
    <citation type="submission" date="2023-06" db="EMBL/GenBank/DDBJ databases">
        <authorList>
            <person name="Ye Y.-Q."/>
            <person name="Du Z.-J."/>
        </authorList>
    </citation>
    <scope>NUCLEOTIDE SEQUENCE [LARGE SCALE GENOMIC DNA]</scope>
    <source>
        <strain evidence="2 3">SDUM287046</strain>
    </source>
</reference>
<sequence length="211" mass="24359">MQKIPIHSSEEKIQNHSGFKAYLTETVGIAEADAELLTSQLQHKNFKKGDILLREGDICKHSFFVQKGLLRSYMLDEDGKEHVIQFAPENWFIVDRSSVYFNDPSESYIEAIEDSETVFIAEDFMCHAAAVSPVFGKFNDKLLHNHIRQMQKRINLLLGATAEKRYLSFIEMYPDLLLRVPQWMIASYLGITPESLSRVRKELAQKNFKTN</sequence>
<dbReference type="Proteomes" id="UP001244787">
    <property type="component" value="Unassembled WGS sequence"/>
</dbReference>
<proteinExistence type="predicted"/>
<name>A0ABT8DE74_9FLAO</name>
<comment type="caution">
    <text evidence="2">The sequence shown here is derived from an EMBL/GenBank/DDBJ whole genome shotgun (WGS) entry which is preliminary data.</text>
</comment>
<dbReference type="InterPro" id="IPR000595">
    <property type="entry name" value="cNMP-bd_dom"/>
</dbReference>
<dbReference type="InterPro" id="IPR014710">
    <property type="entry name" value="RmlC-like_jellyroll"/>
</dbReference>
<dbReference type="SUPFAM" id="SSF51206">
    <property type="entry name" value="cAMP-binding domain-like"/>
    <property type="match status" value="1"/>
</dbReference>
<feature type="domain" description="Cyclic nucleotide-binding" evidence="1">
    <location>
        <begin position="37"/>
        <end position="120"/>
    </location>
</feature>
<dbReference type="Pfam" id="PF00027">
    <property type="entry name" value="cNMP_binding"/>
    <property type="match status" value="1"/>
</dbReference>
<dbReference type="PROSITE" id="PS50042">
    <property type="entry name" value="CNMP_BINDING_3"/>
    <property type="match status" value="1"/>
</dbReference>
<organism evidence="2 3">
    <name type="scientific">Aequorivita aurantiaca</name>
    <dbReference type="NCBI Taxonomy" id="3053356"/>
    <lineage>
        <taxon>Bacteria</taxon>
        <taxon>Pseudomonadati</taxon>
        <taxon>Bacteroidota</taxon>
        <taxon>Flavobacteriia</taxon>
        <taxon>Flavobacteriales</taxon>
        <taxon>Flavobacteriaceae</taxon>
        <taxon>Aequorivita</taxon>
    </lineage>
</organism>
<evidence type="ECO:0000313" key="3">
    <source>
        <dbReference type="Proteomes" id="UP001244787"/>
    </source>
</evidence>
<accession>A0ABT8DE74</accession>
<evidence type="ECO:0000259" key="1">
    <source>
        <dbReference type="PROSITE" id="PS50042"/>
    </source>
</evidence>
<dbReference type="Gene3D" id="1.10.10.10">
    <property type="entry name" value="Winged helix-like DNA-binding domain superfamily/Winged helix DNA-binding domain"/>
    <property type="match status" value="1"/>
</dbReference>
<protein>
    <submittedName>
        <fullName evidence="2">Crp/Fnr family transcriptional regulator</fullName>
    </submittedName>
</protein>
<dbReference type="InterPro" id="IPR018490">
    <property type="entry name" value="cNMP-bd_dom_sf"/>
</dbReference>
<dbReference type="Gene3D" id="2.60.120.10">
    <property type="entry name" value="Jelly Rolls"/>
    <property type="match status" value="1"/>
</dbReference>
<gene>
    <name evidence="2" type="ORF">QRD02_04270</name>
</gene>
<dbReference type="InterPro" id="IPR036388">
    <property type="entry name" value="WH-like_DNA-bd_sf"/>
</dbReference>
<keyword evidence="3" id="KW-1185">Reference proteome</keyword>